<dbReference type="SUPFAM" id="SSF51395">
    <property type="entry name" value="FMN-linked oxidoreductases"/>
    <property type="match status" value="1"/>
</dbReference>
<evidence type="ECO:0000256" key="9">
    <source>
        <dbReference type="ARBA" id="ARBA00023014"/>
    </source>
</evidence>
<feature type="domain" description="FAD/NAD(P)-binding" evidence="11">
    <location>
        <begin position="385"/>
        <end position="611"/>
    </location>
</feature>
<dbReference type="PRINTS" id="PR00411">
    <property type="entry name" value="PNDRDTASEI"/>
</dbReference>
<dbReference type="SUPFAM" id="SSF51971">
    <property type="entry name" value="Nucleotide-binding domain"/>
    <property type="match status" value="1"/>
</dbReference>
<dbReference type="EMBL" id="WSFT01000028">
    <property type="protein sequence ID" value="MBS4538063.1"/>
    <property type="molecule type" value="Genomic_DNA"/>
</dbReference>
<gene>
    <name evidence="12" type="ORF">GOQ27_06290</name>
</gene>
<evidence type="ECO:0000313" key="12">
    <source>
        <dbReference type="EMBL" id="MBS4538063.1"/>
    </source>
</evidence>
<dbReference type="GO" id="GO:0010181">
    <property type="term" value="F:FMN binding"/>
    <property type="evidence" value="ECO:0007669"/>
    <property type="project" value="InterPro"/>
</dbReference>
<keyword evidence="5" id="KW-0288">FMN</keyword>
<keyword evidence="7" id="KW-0560">Oxidoreductase</keyword>
<keyword evidence="13" id="KW-1185">Reference proteome</keyword>
<evidence type="ECO:0000256" key="6">
    <source>
        <dbReference type="ARBA" id="ARBA00022723"/>
    </source>
</evidence>
<comment type="cofactor">
    <cofactor evidence="1">
        <name>FMN</name>
        <dbReference type="ChEBI" id="CHEBI:58210"/>
    </cofactor>
</comment>
<dbReference type="InterPro" id="IPR023753">
    <property type="entry name" value="FAD/NAD-binding_dom"/>
</dbReference>
<organism evidence="12 13">
    <name type="scientific">Anaeromonas frigoriresistens</name>
    <dbReference type="NCBI Taxonomy" id="2683708"/>
    <lineage>
        <taxon>Bacteria</taxon>
        <taxon>Bacillati</taxon>
        <taxon>Bacillota</taxon>
        <taxon>Tissierellia</taxon>
        <taxon>Tissierellales</taxon>
        <taxon>Thermohalobacteraceae</taxon>
        <taxon>Anaeromonas</taxon>
    </lineage>
</organism>
<dbReference type="RefSeq" id="WP_203365988.1">
    <property type="nucleotide sequence ID" value="NZ_WSFT01000028.1"/>
</dbReference>
<dbReference type="GO" id="GO:0016491">
    <property type="term" value="F:oxidoreductase activity"/>
    <property type="evidence" value="ECO:0007669"/>
    <property type="project" value="UniProtKB-KW"/>
</dbReference>
<dbReference type="CDD" id="cd02803">
    <property type="entry name" value="OYE_like_FMN_family"/>
    <property type="match status" value="1"/>
</dbReference>
<dbReference type="InterPro" id="IPR013785">
    <property type="entry name" value="Aldolase_TIM"/>
</dbReference>
<comment type="cofactor">
    <cofactor evidence="2">
        <name>[4Fe-4S] cluster</name>
        <dbReference type="ChEBI" id="CHEBI:49883"/>
    </cofactor>
</comment>
<dbReference type="PANTHER" id="PTHR42917:SF2">
    <property type="entry name" value="2,4-DIENOYL-COA REDUCTASE [(2E)-ENOYL-COA-PRODUCING]"/>
    <property type="match status" value="1"/>
</dbReference>
<dbReference type="AlphaFoldDB" id="A0A942UT26"/>
<name>A0A942UT26_9FIRM</name>
<evidence type="ECO:0000313" key="13">
    <source>
        <dbReference type="Proteomes" id="UP000724672"/>
    </source>
</evidence>
<dbReference type="Pfam" id="PF00724">
    <property type="entry name" value="Oxidored_FMN"/>
    <property type="match status" value="1"/>
</dbReference>
<evidence type="ECO:0000256" key="5">
    <source>
        <dbReference type="ARBA" id="ARBA00022643"/>
    </source>
</evidence>
<dbReference type="PRINTS" id="PR00368">
    <property type="entry name" value="FADPNR"/>
</dbReference>
<dbReference type="Gene3D" id="3.40.50.720">
    <property type="entry name" value="NAD(P)-binding Rossmann-like Domain"/>
    <property type="match status" value="1"/>
</dbReference>
<evidence type="ECO:0000256" key="4">
    <source>
        <dbReference type="ARBA" id="ARBA00022630"/>
    </source>
</evidence>
<reference evidence="12" key="1">
    <citation type="submission" date="2019-12" db="EMBL/GenBank/DDBJ databases">
        <title>Clostridiaceae gen. nov. sp. nov., isolated from sediment in Xinjiang, China.</title>
        <authorList>
            <person name="Zhang R."/>
        </authorList>
    </citation>
    <scope>NUCLEOTIDE SEQUENCE</scope>
    <source>
        <strain evidence="12">D2Q-11</strain>
    </source>
</reference>
<protein>
    <submittedName>
        <fullName evidence="12">FAD-dependent oxidoreductase</fullName>
    </submittedName>
</protein>
<evidence type="ECO:0000256" key="7">
    <source>
        <dbReference type="ARBA" id="ARBA00023002"/>
    </source>
</evidence>
<evidence type="ECO:0000259" key="11">
    <source>
        <dbReference type="Pfam" id="PF07992"/>
    </source>
</evidence>
<evidence type="ECO:0000256" key="3">
    <source>
        <dbReference type="ARBA" id="ARBA00011048"/>
    </source>
</evidence>
<sequence length="645" mass="71026">MKYNHLFEKGRIGKLRIKNRIVMPAIGVSLAKSTGEASDELIAYYEERAKGGCGLIITEITRIDDEYGVGTSNQLSVTSSKHIPRLERLVKTIHKYDSKIFVQLHHPGRQTHSQLIGGKQVVAPSAIMCQKTKEMPRALTTEEVEGLVKKFVIGAKIAQTAGVDGVEIHGAHGYLINQFMSSYSNKRTDKYGGSFVNRMRFITEIILGIKHICGKDFPVSVRIDGDEFLEGGYKIDQGKKIAVYLESIGVDAINVSNGTYESGITIVEPISYPQGWKKHLAKTIKDAVKIPVIAVDVIRKPSFAEQLLDEGVQDFVAIGRGQLADSEWANKAFLGKEEDIRPCISCLHCFEELESGRMIKCAVNPKTSRELEFKEIEKSGDNRVVAIVGGGPAGMEAARVLALRGFKAVIFEKENELGGMLQYGNKPPKKEKITWLIDNMHHQIKELGVDIRLNTEATVEEIRKLDPYAVFVAAGAAPTVPPIPGVDNDNVYTIIDILGGKVSLKDKNIAVIGSGLTGLETAEYLGENGNKITVVEMLSEIGKGTNPSNLFDVMSRLKQFNTELIPNHRLMKINSNSITLMDTRSQKYTNKEVDAVVLSLGVSPRENMVKEIEDNFGVVRVIGDVNEAGRIAQATREGFEKAFVL</sequence>
<evidence type="ECO:0000256" key="2">
    <source>
        <dbReference type="ARBA" id="ARBA00001966"/>
    </source>
</evidence>
<dbReference type="Gene3D" id="3.20.20.70">
    <property type="entry name" value="Aldolase class I"/>
    <property type="match status" value="1"/>
</dbReference>
<dbReference type="Gene3D" id="3.50.50.60">
    <property type="entry name" value="FAD/NAD(P)-binding domain"/>
    <property type="match status" value="1"/>
</dbReference>
<comment type="similarity">
    <text evidence="3">In the N-terminal section; belongs to the NADH:flavin oxidoreductase/NADH oxidase family.</text>
</comment>
<dbReference type="GO" id="GO:0046872">
    <property type="term" value="F:metal ion binding"/>
    <property type="evidence" value="ECO:0007669"/>
    <property type="project" value="UniProtKB-KW"/>
</dbReference>
<comment type="caution">
    <text evidence="12">The sequence shown here is derived from an EMBL/GenBank/DDBJ whole genome shotgun (WGS) entry which is preliminary data.</text>
</comment>
<proteinExistence type="inferred from homology"/>
<keyword evidence="4" id="KW-0285">Flavoprotein</keyword>
<evidence type="ECO:0000256" key="1">
    <source>
        <dbReference type="ARBA" id="ARBA00001917"/>
    </source>
</evidence>
<dbReference type="InterPro" id="IPR001155">
    <property type="entry name" value="OxRdtase_FMN_N"/>
</dbReference>
<accession>A0A942UT26</accession>
<keyword evidence="6" id="KW-0479">Metal-binding</keyword>
<keyword evidence="8" id="KW-0408">Iron</keyword>
<feature type="domain" description="NADH:flavin oxidoreductase/NADH oxidase N-terminal" evidence="10">
    <location>
        <begin position="6"/>
        <end position="333"/>
    </location>
</feature>
<dbReference type="Proteomes" id="UP000724672">
    <property type="component" value="Unassembled WGS sequence"/>
</dbReference>
<evidence type="ECO:0000256" key="8">
    <source>
        <dbReference type="ARBA" id="ARBA00023004"/>
    </source>
</evidence>
<dbReference type="PANTHER" id="PTHR42917">
    <property type="entry name" value="2,4-DIENOYL-COA REDUCTASE"/>
    <property type="match status" value="1"/>
</dbReference>
<keyword evidence="9" id="KW-0411">Iron-sulfur</keyword>
<dbReference type="Pfam" id="PF07992">
    <property type="entry name" value="Pyr_redox_2"/>
    <property type="match status" value="1"/>
</dbReference>
<dbReference type="GO" id="GO:0051536">
    <property type="term" value="F:iron-sulfur cluster binding"/>
    <property type="evidence" value="ECO:0007669"/>
    <property type="project" value="UniProtKB-KW"/>
</dbReference>
<dbReference type="InterPro" id="IPR036188">
    <property type="entry name" value="FAD/NAD-bd_sf"/>
</dbReference>
<dbReference type="InterPro" id="IPR051793">
    <property type="entry name" value="NADH:flavin_oxidoreductase"/>
</dbReference>
<evidence type="ECO:0000259" key="10">
    <source>
        <dbReference type="Pfam" id="PF00724"/>
    </source>
</evidence>